<dbReference type="Gene3D" id="1.10.10.10">
    <property type="entry name" value="Winged helix-like DNA-binding domain superfamily/Winged helix DNA-binding domain"/>
    <property type="match status" value="1"/>
</dbReference>
<proteinExistence type="predicted"/>
<dbReference type="SUPFAM" id="SSF56281">
    <property type="entry name" value="Metallo-hydrolase/oxidoreductase"/>
    <property type="match status" value="1"/>
</dbReference>
<organism evidence="2 3">
    <name type="scientific">Psychrilyobacter piezotolerans</name>
    <dbReference type="NCBI Taxonomy" id="2293438"/>
    <lineage>
        <taxon>Bacteria</taxon>
        <taxon>Fusobacteriati</taxon>
        <taxon>Fusobacteriota</taxon>
        <taxon>Fusobacteriia</taxon>
        <taxon>Fusobacteriales</taxon>
        <taxon>Fusobacteriaceae</taxon>
        <taxon>Psychrilyobacter</taxon>
    </lineage>
</organism>
<reference evidence="2 3" key="1">
    <citation type="submission" date="2018-08" db="EMBL/GenBank/DDBJ databases">
        <title>Draft genome sequence of Psychrilyobacter sp. strain SD5 isolated from Black Sea water.</title>
        <authorList>
            <person name="Yadav S."/>
            <person name="Villanueva L."/>
            <person name="Damste J.S.S."/>
        </authorList>
    </citation>
    <scope>NUCLEOTIDE SEQUENCE [LARGE SCALE GENOMIC DNA]</scope>
    <source>
        <strain evidence="2 3">SD5</strain>
    </source>
</reference>
<evidence type="ECO:0000259" key="1">
    <source>
        <dbReference type="SMART" id="SM00849"/>
    </source>
</evidence>
<name>A0ABX9KGF9_9FUSO</name>
<evidence type="ECO:0000313" key="2">
    <source>
        <dbReference type="EMBL" id="REI40847.1"/>
    </source>
</evidence>
<gene>
    <name evidence="2" type="ORF">DYH56_09270</name>
</gene>
<dbReference type="InterPro" id="IPR050662">
    <property type="entry name" value="Sec-metab_biosynth-thioest"/>
</dbReference>
<keyword evidence="3" id="KW-1185">Reference proteome</keyword>
<evidence type="ECO:0000313" key="3">
    <source>
        <dbReference type="Proteomes" id="UP000263486"/>
    </source>
</evidence>
<dbReference type="InterPro" id="IPR001279">
    <property type="entry name" value="Metallo-B-lactamas"/>
</dbReference>
<dbReference type="Proteomes" id="UP000263486">
    <property type="component" value="Unassembled WGS sequence"/>
</dbReference>
<dbReference type="InterPro" id="IPR036866">
    <property type="entry name" value="RibonucZ/Hydroxyglut_hydro"/>
</dbReference>
<protein>
    <submittedName>
        <fullName evidence="2">MBL fold metallo-hydrolase</fullName>
    </submittedName>
</protein>
<sequence>MVEEVYKNIWRIEVPLPKSPLKFLNAYVIVGGKKNLLIDTGFNRQECKAALSKGLEKIGVSMDRTDIFITHLHSDHSGLVSDFIKKGRKVYCSKKDALDINLLRDFNRWKNNFTGAEKLGFPEDLDEYFDRHPGFKFNNTHDVEFSYVEDGEIIQIGEYSLQCVSTPGHTQGIMCLYEKNHRLLFSGDHILERITPNISVWSLENDALADYINSLRKIKKLNVDKVFPSHRNLFDYCHQRIDELIDHHHERLIEVKEILVRKSLQSPYEVASQMKWDIKFSNWDDLPHVQRWFATGEAMAHLVYLYNLRKVSLSDNKYYEFSNF</sequence>
<dbReference type="EMBL" id="QUAJ01000015">
    <property type="protein sequence ID" value="REI40847.1"/>
    <property type="molecule type" value="Genomic_DNA"/>
</dbReference>
<feature type="domain" description="Metallo-beta-lactamase" evidence="1">
    <location>
        <begin position="23"/>
        <end position="230"/>
    </location>
</feature>
<dbReference type="PANTHER" id="PTHR23131">
    <property type="entry name" value="ENDORIBONUCLEASE LACTB2"/>
    <property type="match status" value="1"/>
</dbReference>
<dbReference type="RefSeq" id="WP_114642586.1">
    <property type="nucleotide sequence ID" value="NZ_JAACIO010000016.1"/>
</dbReference>
<dbReference type="InterPro" id="IPR036388">
    <property type="entry name" value="WH-like_DNA-bd_sf"/>
</dbReference>
<dbReference type="Gene3D" id="3.60.15.10">
    <property type="entry name" value="Ribonuclease Z/Hydroxyacylglutathione hydrolase-like"/>
    <property type="match status" value="1"/>
</dbReference>
<dbReference type="Pfam" id="PF00753">
    <property type="entry name" value="Lactamase_B"/>
    <property type="match status" value="1"/>
</dbReference>
<dbReference type="PANTHER" id="PTHR23131:SF4">
    <property type="entry name" value="METALLO-BETA-LACTAMASE SUPERFAMILY POTEIN"/>
    <property type="match status" value="1"/>
</dbReference>
<dbReference type="SMART" id="SM00849">
    <property type="entry name" value="Lactamase_B"/>
    <property type="match status" value="1"/>
</dbReference>
<dbReference type="CDD" id="cd07725">
    <property type="entry name" value="TTHA1429-like_MBL-fold"/>
    <property type="match status" value="1"/>
</dbReference>
<comment type="caution">
    <text evidence="2">The sequence shown here is derived from an EMBL/GenBank/DDBJ whole genome shotgun (WGS) entry which is preliminary data.</text>
</comment>
<accession>A0ABX9KGF9</accession>